<dbReference type="OrthoDB" id="9804920at2"/>
<dbReference type="GO" id="GO:0006508">
    <property type="term" value="P:proteolysis"/>
    <property type="evidence" value="ECO:0007669"/>
    <property type="project" value="InterPro"/>
</dbReference>
<dbReference type="GO" id="GO:0070573">
    <property type="term" value="F:metallodipeptidase activity"/>
    <property type="evidence" value="ECO:0007669"/>
    <property type="project" value="InterPro"/>
</dbReference>
<accession>A0A1M6VFR7</accession>
<keyword evidence="3" id="KW-1185">Reference proteome</keyword>
<reference evidence="3" key="1">
    <citation type="submission" date="2016-11" db="EMBL/GenBank/DDBJ databases">
        <authorList>
            <person name="Varghese N."/>
            <person name="Submissions S."/>
        </authorList>
    </citation>
    <scope>NUCLEOTIDE SEQUENCE [LARGE SCALE GENOMIC DNA]</scope>
    <source>
        <strain evidence="3">DSM 22212</strain>
    </source>
</reference>
<sequence length="402" mass="45159">MMRTFLLMFILASLLAACQSEADRHYERARQLTQRFILIDGHIDVPYRLRQFPEDITRRTELGDFDYVRARAGGLDAPFFSIYLPAELQDTPGASKALADSLIDMVEALVRQAPDKFMLARSPDDVRRAHREGRIALLMGMENGSGLEGDLRNVAYFYERGIRYITLTHARVNQLSDSSYDTTRVWNGLSPFGEQVVDEMNRLGMLIDISHVSDSAFYDVLRRTKAPVIASHSSARHFTPGWERNMSDEMIRALAANGGVIMINFGSSFLRSEYQTRGDSLRQQLRAELEAQGLAPDSPEGRRWMARQRKQHPIGTVADVADHIDHVVQLVGVDHVGLGSDFDGVFALPEGLQDVSMYPNLVAELLRRGYSEADIEKILGGNLLRVWETVEAVAAELQQAHP</sequence>
<proteinExistence type="predicted"/>
<dbReference type="Pfam" id="PF01244">
    <property type="entry name" value="Peptidase_M19"/>
    <property type="match status" value="1"/>
</dbReference>
<dbReference type="SUPFAM" id="SSF51556">
    <property type="entry name" value="Metallo-dependent hydrolases"/>
    <property type="match status" value="1"/>
</dbReference>
<dbReference type="Gene3D" id="3.20.20.140">
    <property type="entry name" value="Metal-dependent hydrolases"/>
    <property type="match status" value="1"/>
</dbReference>
<evidence type="ECO:0000313" key="2">
    <source>
        <dbReference type="EMBL" id="SHK80126.1"/>
    </source>
</evidence>
<dbReference type="PANTHER" id="PTHR10443:SF12">
    <property type="entry name" value="DIPEPTIDASE"/>
    <property type="match status" value="1"/>
</dbReference>
<protein>
    <submittedName>
        <fullName evidence="2">Membrane dipeptidase</fullName>
    </submittedName>
</protein>
<dbReference type="EMBL" id="FRAU01000006">
    <property type="protein sequence ID" value="SHK80126.1"/>
    <property type="molecule type" value="Genomic_DNA"/>
</dbReference>
<dbReference type="CDD" id="cd01301">
    <property type="entry name" value="rDP_like"/>
    <property type="match status" value="1"/>
</dbReference>
<dbReference type="PANTHER" id="PTHR10443">
    <property type="entry name" value="MICROSOMAL DIPEPTIDASE"/>
    <property type="match status" value="1"/>
</dbReference>
<dbReference type="InterPro" id="IPR032466">
    <property type="entry name" value="Metal_Hydrolase"/>
</dbReference>
<feature type="signal peptide" evidence="1">
    <location>
        <begin position="1"/>
        <end position="22"/>
    </location>
</feature>
<evidence type="ECO:0000256" key="1">
    <source>
        <dbReference type="SAM" id="SignalP"/>
    </source>
</evidence>
<dbReference type="InterPro" id="IPR008257">
    <property type="entry name" value="Pept_M19"/>
</dbReference>
<feature type="chain" id="PRO_5012184029" evidence="1">
    <location>
        <begin position="23"/>
        <end position="402"/>
    </location>
</feature>
<dbReference type="AlphaFoldDB" id="A0A1M6VFR7"/>
<dbReference type="STRING" id="633813.SAMN04488087_2014"/>
<gene>
    <name evidence="2" type="ORF">SAMN04488087_2014</name>
</gene>
<dbReference type="Proteomes" id="UP000185812">
    <property type="component" value="Unassembled WGS sequence"/>
</dbReference>
<organism evidence="2 3">
    <name type="scientific">Rhodothermus profundi</name>
    <dbReference type="NCBI Taxonomy" id="633813"/>
    <lineage>
        <taxon>Bacteria</taxon>
        <taxon>Pseudomonadati</taxon>
        <taxon>Rhodothermota</taxon>
        <taxon>Rhodothermia</taxon>
        <taxon>Rhodothermales</taxon>
        <taxon>Rhodothermaceae</taxon>
        <taxon>Rhodothermus</taxon>
    </lineage>
</organism>
<dbReference type="PROSITE" id="PS51365">
    <property type="entry name" value="RENAL_DIPEPTIDASE_2"/>
    <property type="match status" value="1"/>
</dbReference>
<dbReference type="PROSITE" id="PS51257">
    <property type="entry name" value="PROKAR_LIPOPROTEIN"/>
    <property type="match status" value="1"/>
</dbReference>
<name>A0A1M6VFR7_9BACT</name>
<evidence type="ECO:0000313" key="3">
    <source>
        <dbReference type="Proteomes" id="UP000185812"/>
    </source>
</evidence>
<keyword evidence="1" id="KW-0732">Signal</keyword>